<protein>
    <submittedName>
        <fullName evidence="1">Uncharacterized protein</fullName>
    </submittedName>
</protein>
<keyword evidence="2" id="KW-1185">Reference proteome</keyword>
<proteinExistence type="predicted"/>
<name>A0A1G5WWV7_9EURY</name>
<evidence type="ECO:0000313" key="2">
    <source>
        <dbReference type="Proteomes" id="UP000323439"/>
    </source>
</evidence>
<dbReference type="AlphaFoldDB" id="A0A1G5WWV7"/>
<dbReference type="RefSeq" id="WP_149732296.1">
    <property type="nucleotide sequence ID" value="NZ_FMXB01000014.1"/>
</dbReference>
<accession>A0A1G5WWV7</accession>
<sequence>MNGKNPNDSSVLVSNLTDYDSEDENIVSEEIKFNHQAGSGHYREIQYKDGGFRQFDVDTGKLIGSSYESDQKYLPKME</sequence>
<dbReference type="OrthoDB" id="77980at2157"/>
<dbReference type="EMBL" id="FMXB01000014">
    <property type="protein sequence ID" value="SDA62688.1"/>
    <property type="molecule type" value="Genomic_DNA"/>
</dbReference>
<evidence type="ECO:0000313" key="1">
    <source>
        <dbReference type="EMBL" id="SDA62688.1"/>
    </source>
</evidence>
<organism evidence="1 2">
    <name type="scientific">Methanobrevibacter millerae</name>
    <dbReference type="NCBI Taxonomy" id="230361"/>
    <lineage>
        <taxon>Archaea</taxon>
        <taxon>Methanobacteriati</taxon>
        <taxon>Methanobacteriota</taxon>
        <taxon>Methanomada group</taxon>
        <taxon>Methanobacteria</taxon>
        <taxon>Methanobacteriales</taxon>
        <taxon>Methanobacteriaceae</taxon>
        <taxon>Methanobrevibacter</taxon>
    </lineage>
</organism>
<gene>
    <name evidence="1" type="ORF">SAMN02910315_01773</name>
</gene>
<dbReference type="Proteomes" id="UP000323439">
    <property type="component" value="Unassembled WGS sequence"/>
</dbReference>
<reference evidence="1 2" key="1">
    <citation type="submission" date="2016-10" db="EMBL/GenBank/DDBJ databases">
        <authorList>
            <person name="Varghese N."/>
            <person name="Submissions S."/>
        </authorList>
    </citation>
    <scope>NUCLEOTIDE SEQUENCE [LARGE SCALE GENOMIC DNA]</scope>
    <source>
        <strain evidence="1 2">DSM 16643</strain>
    </source>
</reference>